<evidence type="ECO:0000313" key="2">
    <source>
        <dbReference type="EMBL" id="MCP2314576.1"/>
    </source>
</evidence>
<feature type="region of interest" description="Disordered" evidence="1">
    <location>
        <begin position="188"/>
        <end position="297"/>
    </location>
</feature>
<evidence type="ECO:0000256" key="1">
    <source>
        <dbReference type="SAM" id="MobiDB-lite"/>
    </source>
</evidence>
<comment type="caution">
    <text evidence="2">The sequence shown here is derived from an EMBL/GenBank/DDBJ whole genome shotgun (WGS) entry which is preliminary data.</text>
</comment>
<feature type="compositionally biased region" description="Basic and acidic residues" evidence="1">
    <location>
        <begin position="96"/>
        <end position="110"/>
    </location>
</feature>
<keyword evidence="3" id="KW-1185">Reference proteome</keyword>
<protein>
    <submittedName>
        <fullName evidence="2">Uncharacterized protein</fullName>
    </submittedName>
</protein>
<feature type="compositionally biased region" description="Polar residues" evidence="1">
    <location>
        <begin position="81"/>
        <end position="90"/>
    </location>
</feature>
<accession>A0ABT1JCY6</accession>
<organism evidence="2 3">
    <name type="scientific">Kitasatospora paracochleata</name>
    <dbReference type="NCBI Taxonomy" id="58354"/>
    <lineage>
        <taxon>Bacteria</taxon>
        <taxon>Bacillati</taxon>
        <taxon>Actinomycetota</taxon>
        <taxon>Actinomycetes</taxon>
        <taxon>Kitasatosporales</taxon>
        <taxon>Streptomycetaceae</taxon>
        <taxon>Kitasatospora</taxon>
    </lineage>
</organism>
<reference evidence="2 3" key="1">
    <citation type="submission" date="2022-06" db="EMBL/GenBank/DDBJ databases">
        <title>Sequencing the genomes of 1000 actinobacteria strains.</title>
        <authorList>
            <person name="Klenk H.-P."/>
        </authorList>
    </citation>
    <scope>NUCLEOTIDE SEQUENCE [LARGE SCALE GENOMIC DNA]</scope>
    <source>
        <strain evidence="2 3">DSM 41656</strain>
    </source>
</reference>
<evidence type="ECO:0000313" key="3">
    <source>
        <dbReference type="Proteomes" id="UP001206483"/>
    </source>
</evidence>
<dbReference type="Proteomes" id="UP001206483">
    <property type="component" value="Unassembled WGS sequence"/>
</dbReference>
<gene>
    <name evidence="2" type="ORF">FHR36_007777</name>
</gene>
<name>A0ABT1JCY6_9ACTN</name>
<feature type="compositionally biased region" description="Gly residues" evidence="1">
    <location>
        <begin position="288"/>
        <end position="297"/>
    </location>
</feature>
<dbReference type="EMBL" id="JAMZDX010000009">
    <property type="protein sequence ID" value="MCP2314576.1"/>
    <property type="molecule type" value="Genomic_DNA"/>
</dbReference>
<feature type="compositionally biased region" description="Basic and acidic residues" evidence="1">
    <location>
        <begin position="132"/>
        <end position="142"/>
    </location>
</feature>
<feature type="region of interest" description="Disordered" evidence="1">
    <location>
        <begin position="1"/>
        <end position="64"/>
    </location>
</feature>
<feature type="region of interest" description="Disordered" evidence="1">
    <location>
        <begin position="80"/>
        <end position="154"/>
    </location>
</feature>
<sequence>MSHAEAMPYSGGRNATPVVCGQLRRPAPPSGVVPRCRSTAGVAPAVPRSADSPPLAWTTGRPDDLIGRPTEVPAEHAGVRWTSTFATGTRPTAFGGRHEHSDPRDHDRAGARPGPPDARIRRQARSLGDTPHVVDPHARDALRPGLGDSGRLGTEAPASGALHLPLLIVGRLAGPVGGSCALLPGVTPSQPPAASAARHCEADGHRRALSAGGGRVPRVRPYRGVGDGGAKGIPEGGAEDGGGGQGGGAALDQPVRRRAQRHPERDADQDDQGTERRDCPAAEQNGRWGAGWGRRAG</sequence>
<proteinExistence type="predicted"/>
<feature type="compositionally biased region" description="Gly residues" evidence="1">
    <location>
        <begin position="225"/>
        <end position="249"/>
    </location>
</feature>